<dbReference type="GO" id="GO:0008173">
    <property type="term" value="F:RNA methyltransferase activity"/>
    <property type="evidence" value="ECO:0007669"/>
    <property type="project" value="InterPro"/>
</dbReference>
<dbReference type="Pfam" id="PF08032">
    <property type="entry name" value="SpoU_sub_bind"/>
    <property type="match status" value="1"/>
</dbReference>
<dbReference type="InterPro" id="IPR029064">
    <property type="entry name" value="Ribosomal_eL30-like_sf"/>
</dbReference>
<dbReference type="RefSeq" id="WP_168104992.1">
    <property type="nucleotide sequence ID" value="NZ_CP051215.1"/>
</dbReference>
<dbReference type="InterPro" id="IPR029026">
    <property type="entry name" value="tRNA_m1G_MTases_N"/>
</dbReference>
<dbReference type="GO" id="GO:0032259">
    <property type="term" value="P:methylation"/>
    <property type="evidence" value="ECO:0007669"/>
    <property type="project" value="UniProtKB-KW"/>
</dbReference>
<dbReference type="Gene3D" id="3.30.1330.30">
    <property type="match status" value="1"/>
</dbReference>
<dbReference type="GO" id="GO:0003723">
    <property type="term" value="F:RNA binding"/>
    <property type="evidence" value="ECO:0007669"/>
    <property type="project" value="InterPro"/>
</dbReference>
<dbReference type="Gene3D" id="3.40.1280.10">
    <property type="match status" value="1"/>
</dbReference>
<dbReference type="CDD" id="cd18103">
    <property type="entry name" value="SpoU-like_RlmB"/>
    <property type="match status" value="1"/>
</dbReference>
<dbReference type="SUPFAM" id="SSF75217">
    <property type="entry name" value="alpha/beta knot"/>
    <property type="match status" value="1"/>
</dbReference>
<feature type="domain" description="RNA 2-O ribose methyltransferase substrate binding" evidence="4">
    <location>
        <begin position="4"/>
        <end position="77"/>
    </location>
</feature>
<dbReference type="Pfam" id="PF00588">
    <property type="entry name" value="SpoU_methylase"/>
    <property type="match status" value="1"/>
</dbReference>
<comment type="caution">
    <text evidence="5">The sequence shown here is derived from an EMBL/GenBank/DDBJ whole genome shotgun (WGS) entry which is preliminary data.</text>
</comment>
<keyword evidence="3 5" id="KW-0808">Transferase</keyword>
<dbReference type="GO" id="GO:0006396">
    <property type="term" value="P:RNA processing"/>
    <property type="evidence" value="ECO:0007669"/>
    <property type="project" value="InterPro"/>
</dbReference>
<comment type="similarity">
    <text evidence="1">Belongs to the class IV-like SAM-binding methyltransferase superfamily. RNA methyltransferase TrmH family.</text>
</comment>
<dbReference type="InterPro" id="IPR029028">
    <property type="entry name" value="Alpha/beta_knot_MTases"/>
</dbReference>
<keyword evidence="6" id="KW-1185">Reference proteome</keyword>
<protein>
    <submittedName>
        <fullName evidence="5">23S rRNA (Guanosine(2251)-2'-O)-methyltransferase RlmB</fullName>
    </submittedName>
</protein>
<accession>A0A846TQB9</accession>
<dbReference type="AlphaFoldDB" id="A0A846TQB9"/>
<evidence type="ECO:0000256" key="3">
    <source>
        <dbReference type="ARBA" id="ARBA00022679"/>
    </source>
</evidence>
<dbReference type="PANTHER" id="PTHR46429:SF1">
    <property type="entry name" value="23S RRNA (GUANOSINE-2'-O-)-METHYLTRANSFERASE RLMB"/>
    <property type="match status" value="1"/>
</dbReference>
<keyword evidence="2 5" id="KW-0489">Methyltransferase</keyword>
<dbReference type="NCBIfam" id="TIGR00186">
    <property type="entry name" value="rRNA_methyl_3"/>
    <property type="match status" value="1"/>
</dbReference>
<dbReference type="InterPro" id="IPR001537">
    <property type="entry name" value="SpoU_MeTrfase"/>
</dbReference>
<evidence type="ECO:0000313" key="6">
    <source>
        <dbReference type="Proteomes" id="UP000584587"/>
    </source>
</evidence>
<dbReference type="Proteomes" id="UP000584587">
    <property type="component" value="Unassembled WGS sequence"/>
</dbReference>
<gene>
    <name evidence="5" type="primary">rlmB</name>
    <name evidence="5" type="ORF">HER12_01925</name>
</gene>
<evidence type="ECO:0000313" key="5">
    <source>
        <dbReference type="EMBL" id="NKE38510.1"/>
    </source>
</evidence>
<proteinExistence type="inferred from homology"/>
<dbReference type="InterPro" id="IPR004441">
    <property type="entry name" value="rRNA_MeTrfase_TrmH"/>
</dbReference>
<evidence type="ECO:0000256" key="1">
    <source>
        <dbReference type="ARBA" id="ARBA00007228"/>
    </source>
</evidence>
<dbReference type="PANTHER" id="PTHR46429">
    <property type="entry name" value="23S RRNA (GUANOSINE-2'-O-)-METHYLTRANSFERASE RLMB"/>
    <property type="match status" value="1"/>
</dbReference>
<dbReference type="SMART" id="SM00967">
    <property type="entry name" value="SpoU_sub_bind"/>
    <property type="match status" value="1"/>
</dbReference>
<evidence type="ECO:0000259" key="4">
    <source>
        <dbReference type="SMART" id="SM00967"/>
    </source>
</evidence>
<name>A0A846TQB9_9MOLU</name>
<dbReference type="InterPro" id="IPR013123">
    <property type="entry name" value="SpoU_subst-bd"/>
</dbReference>
<sequence length="241" mass="27291">MFSYIYGYHPVLMSLEKDSLVKAKKVLLVAKKHSELLVKLKKLNIPFEYISLEKMNNLLKTTKHQNICLQVADYRYFELDEIFNRAPKHKFYRFLVCDKITDPHNFGSMLRIAAGNDFDCVVILSRNQVQVNSTVAKAAAGALSVVPICQVSNLSNTINFLQQKHFWMLAADKNDQAVNYQDLKYDHHLALIIGSEGEGVSNNILKKADYVVAIPMSEKIESFNASVACGIIANNIYLKTK</sequence>
<dbReference type="EMBL" id="JAAVVK010000002">
    <property type="protein sequence ID" value="NKE38510.1"/>
    <property type="molecule type" value="Genomic_DNA"/>
</dbReference>
<reference evidence="5 6" key="1">
    <citation type="submission" date="2020-04" db="EMBL/GenBank/DDBJ databases">
        <title>Complete genome sequence of Spiroplasma platyhelix ATCC 51748, an insect isolate.</title>
        <authorList>
            <person name="Green E.A."/>
            <person name="Klassen J.L."/>
        </authorList>
    </citation>
    <scope>NUCLEOTIDE SEQUENCE [LARGE SCALE GENOMIC DNA]</scope>
    <source>
        <strain evidence="5 6">PALS-1</strain>
    </source>
</reference>
<dbReference type="SUPFAM" id="SSF55315">
    <property type="entry name" value="L30e-like"/>
    <property type="match status" value="1"/>
</dbReference>
<evidence type="ECO:0000256" key="2">
    <source>
        <dbReference type="ARBA" id="ARBA00022603"/>
    </source>
</evidence>
<dbReference type="GO" id="GO:0005829">
    <property type="term" value="C:cytosol"/>
    <property type="evidence" value="ECO:0007669"/>
    <property type="project" value="TreeGrafter"/>
</dbReference>
<organism evidence="5 6">
    <name type="scientific">Spiroplasma platyhelix PALS-1</name>
    <dbReference type="NCBI Taxonomy" id="1276218"/>
    <lineage>
        <taxon>Bacteria</taxon>
        <taxon>Bacillati</taxon>
        <taxon>Mycoplasmatota</taxon>
        <taxon>Mollicutes</taxon>
        <taxon>Entomoplasmatales</taxon>
        <taxon>Spiroplasmataceae</taxon>
        <taxon>Spiroplasma</taxon>
    </lineage>
</organism>